<keyword evidence="1" id="KW-0812">Transmembrane</keyword>
<feature type="transmembrane region" description="Helical" evidence="1">
    <location>
        <begin position="38"/>
        <end position="55"/>
    </location>
</feature>
<sequence length="97" mass="10766">MEDILELPKQIGTEPRVPVAIGCTCTCLELKVDFNLKLANGSLSELLFAVLLTFWDILPNNVPQSSQLGKIVTLIVLFISSVLFVSLMKNNKCPYRV</sequence>
<name>A0A8J6K979_ELECQ</name>
<evidence type="ECO:0000313" key="3">
    <source>
        <dbReference type="Proteomes" id="UP000770717"/>
    </source>
</evidence>
<keyword evidence="1" id="KW-1133">Transmembrane helix</keyword>
<keyword evidence="3" id="KW-1185">Reference proteome</keyword>
<dbReference type="EMBL" id="WNTK01000004">
    <property type="protein sequence ID" value="KAG9485448.1"/>
    <property type="molecule type" value="Genomic_DNA"/>
</dbReference>
<dbReference type="AlphaFoldDB" id="A0A8J6K979"/>
<organism evidence="2 3">
    <name type="scientific">Eleutherodactylus coqui</name>
    <name type="common">Puerto Rican coqui</name>
    <dbReference type="NCBI Taxonomy" id="57060"/>
    <lineage>
        <taxon>Eukaryota</taxon>
        <taxon>Metazoa</taxon>
        <taxon>Chordata</taxon>
        <taxon>Craniata</taxon>
        <taxon>Vertebrata</taxon>
        <taxon>Euteleostomi</taxon>
        <taxon>Amphibia</taxon>
        <taxon>Batrachia</taxon>
        <taxon>Anura</taxon>
        <taxon>Neobatrachia</taxon>
        <taxon>Hyloidea</taxon>
        <taxon>Eleutherodactylidae</taxon>
        <taxon>Eleutherodactylinae</taxon>
        <taxon>Eleutherodactylus</taxon>
        <taxon>Eleutherodactylus</taxon>
    </lineage>
</organism>
<proteinExistence type="predicted"/>
<evidence type="ECO:0000313" key="2">
    <source>
        <dbReference type="EMBL" id="KAG9485448.1"/>
    </source>
</evidence>
<keyword evidence="1" id="KW-0472">Membrane</keyword>
<feature type="transmembrane region" description="Helical" evidence="1">
    <location>
        <begin position="67"/>
        <end position="87"/>
    </location>
</feature>
<reference evidence="2" key="1">
    <citation type="thesis" date="2020" institute="ProQuest LLC" country="789 East Eisenhower Parkway, Ann Arbor, MI, USA">
        <title>Comparative Genomics and Chromosome Evolution.</title>
        <authorList>
            <person name="Mudd A.B."/>
        </authorList>
    </citation>
    <scope>NUCLEOTIDE SEQUENCE</scope>
    <source>
        <strain evidence="2">HN-11 Male</strain>
        <tissue evidence="2">Kidney and liver</tissue>
    </source>
</reference>
<accession>A0A8J6K979</accession>
<evidence type="ECO:0000256" key="1">
    <source>
        <dbReference type="SAM" id="Phobius"/>
    </source>
</evidence>
<gene>
    <name evidence="2" type="ORF">GDO78_008494</name>
</gene>
<dbReference type="Proteomes" id="UP000770717">
    <property type="component" value="Unassembled WGS sequence"/>
</dbReference>
<comment type="caution">
    <text evidence="2">The sequence shown here is derived from an EMBL/GenBank/DDBJ whole genome shotgun (WGS) entry which is preliminary data.</text>
</comment>
<protein>
    <submittedName>
        <fullName evidence="2">Uncharacterized protein</fullName>
    </submittedName>
</protein>